<dbReference type="AlphaFoldDB" id="W4QKI3"/>
<dbReference type="Proteomes" id="UP000018895">
    <property type="component" value="Unassembled WGS sequence"/>
</dbReference>
<accession>W4QKI3</accession>
<dbReference type="InterPro" id="IPR043132">
    <property type="entry name" value="BCAT-like_C"/>
</dbReference>
<reference evidence="1" key="1">
    <citation type="journal article" date="2014" name="Genome Announc.">
        <title>Draft Genome Sequences of Three Alkaliphilic Bacillus Strains, Bacillus wakoensis JCM 9140T, Bacillus akibai JCM 9157T, and Bacillus hemicellulosilyticus JCM 9152T.</title>
        <authorList>
            <person name="Yuki M."/>
            <person name="Oshima K."/>
            <person name="Suda W."/>
            <person name="Oshida Y."/>
            <person name="Kitamura K."/>
            <person name="Iida T."/>
            <person name="Hattori M."/>
            <person name="Ohkuma M."/>
        </authorList>
    </citation>
    <scope>NUCLEOTIDE SEQUENCE [LARGE SCALE GENOMIC DNA]</scope>
    <source>
        <strain evidence="1">JCM 9152</strain>
    </source>
</reference>
<dbReference type="Gene3D" id="3.20.10.10">
    <property type="entry name" value="D-amino Acid Aminotransferase, subunit A, domain 2"/>
    <property type="match status" value="1"/>
</dbReference>
<gene>
    <name evidence="1" type="ORF">JCM9152_3349</name>
</gene>
<dbReference type="STRING" id="1236971.JCM9152_3349"/>
<proteinExistence type="predicted"/>
<dbReference type="EMBL" id="BAUU01000025">
    <property type="protein sequence ID" value="GAE31854.1"/>
    <property type="molecule type" value="Genomic_DNA"/>
</dbReference>
<protein>
    <recommendedName>
        <fullName evidence="3">Branched-chain amino acid aminotransferase</fullName>
    </recommendedName>
</protein>
<evidence type="ECO:0000313" key="1">
    <source>
        <dbReference type="EMBL" id="GAE31854.1"/>
    </source>
</evidence>
<dbReference type="SUPFAM" id="SSF56752">
    <property type="entry name" value="D-aminoacid aminotransferase-like PLP-dependent enzymes"/>
    <property type="match status" value="1"/>
</dbReference>
<organism evidence="1 2">
    <name type="scientific">Halalkalibacter hemicellulosilyticusJCM 9152</name>
    <dbReference type="NCBI Taxonomy" id="1236971"/>
    <lineage>
        <taxon>Bacteria</taxon>
        <taxon>Bacillati</taxon>
        <taxon>Bacillota</taxon>
        <taxon>Bacilli</taxon>
        <taxon>Bacillales</taxon>
        <taxon>Bacillaceae</taxon>
        <taxon>Halalkalibacter</taxon>
    </lineage>
</organism>
<evidence type="ECO:0000313" key="2">
    <source>
        <dbReference type="Proteomes" id="UP000018895"/>
    </source>
</evidence>
<comment type="caution">
    <text evidence="1">The sequence shown here is derived from an EMBL/GenBank/DDBJ whole genome shotgun (WGS) entry which is preliminary data.</text>
</comment>
<evidence type="ECO:0008006" key="3">
    <source>
        <dbReference type="Google" id="ProtNLM"/>
    </source>
</evidence>
<keyword evidence="2" id="KW-1185">Reference proteome</keyword>
<dbReference type="GO" id="GO:0003824">
    <property type="term" value="F:catalytic activity"/>
    <property type="evidence" value="ECO:0007669"/>
    <property type="project" value="InterPro"/>
</dbReference>
<dbReference type="InterPro" id="IPR036038">
    <property type="entry name" value="Aminotransferase-like"/>
</dbReference>
<sequence length="58" mass="6580">MIEEPFPYEVLEHADEAFLTSTMVEVMPITEIEGEMNVTLPIGPITKKLKALFKEEAQ</sequence>
<name>W4QKI3_9BACI</name>